<dbReference type="AlphaFoldDB" id="A0A1R3GR80"/>
<evidence type="ECO:0000313" key="2">
    <source>
        <dbReference type="Proteomes" id="UP000187203"/>
    </source>
</evidence>
<dbReference type="Proteomes" id="UP000187203">
    <property type="component" value="Unassembled WGS sequence"/>
</dbReference>
<organism evidence="1 2">
    <name type="scientific">Corchorus olitorius</name>
    <dbReference type="NCBI Taxonomy" id="93759"/>
    <lineage>
        <taxon>Eukaryota</taxon>
        <taxon>Viridiplantae</taxon>
        <taxon>Streptophyta</taxon>
        <taxon>Embryophyta</taxon>
        <taxon>Tracheophyta</taxon>
        <taxon>Spermatophyta</taxon>
        <taxon>Magnoliopsida</taxon>
        <taxon>eudicotyledons</taxon>
        <taxon>Gunneridae</taxon>
        <taxon>Pentapetalae</taxon>
        <taxon>rosids</taxon>
        <taxon>malvids</taxon>
        <taxon>Malvales</taxon>
        <taxon>Malvaceae</taxon>
        <taxon>Grewioideae</taxon>
        <taxon>Apeibeae</taxon>
        <taxon>Corchorus</taxon>
    </lineage>
</organism>
<protein>
    <submittedName>
        <fullName evidence="1">Uncharacterized protein</fullName>
    </submittedName>
</protein>
<evidence type="ECO:0000313" key="1">
    <source>
        <dbReference type="EMBL" id="OMO60571.1"/>
    </source>
</evidence>
<comment type="caution">
    <text evidence="1">The sequence shown here is derived from an EMBL/GenBank/DDBJ whole genome shotgun (WGS) entry which is preliminary data.</text>
</comment>
<accession>A0A1R3GR80</accession>
<dbReference type="EMBL" id="AWUE01021875">
    <property type="protein sequence ID" value="OMO60571.1"/>
    <property type="molecule type" value="Genomic_DNA"/>
</dbReference>
<sequence length="66" mass="7025">MASHAGALVHRHRNPTSFGTSSFAFLSGNLCTCGVLELQGAFFPPSNAEVAIQTTFGPFKVQQVSR</sequence>
<gene>
    <name evidence="1" type="ORF">COLO4_33807</name>
</gene>
<keyword evidence="2" id="KW-1185">Reference proteome</keyword>
<reference evidence="2" key="1">
    <citation type="submission" date="2013-09" db="EMBL/GenBank/DDBJ databases">
        <title>Corchorus olitorius genome sequencing.</title>
        <authorList>
            <person name="Alam M."/>
            <person name="Haque M.S."/>
            <person name="Islam M.S."/>
            <person name="Emdad E.M."/>
            <person name="Islam M.M."/>
            <person name="Ahmed B."/>
            <person name="Halim A."/>
            <person name="Hossen Q.M.M."/>
            <person name="Hossain M.Z."/>
            <person name="Ahmed R."/>
            <person name="Khan M.M."/>
            <person name="Islam R."/>
            <person name="Rashid M.M."/>
            <person name="Khan S.A."/>
            <person name="Rahman M.S."/>
            <person name="Alam M."/>
            <person name="Yahiya A.S."/>
            <person name="Khan M.S."/>
            <person name="Azam M.S."/>
            <person name="Haque T."/>
            <person name="Lashkar M.Z.H."/>
            <person name="Akhand A.I."/>
            <person name="Morshed G."/>
            <person name="Roy S."/>
            <person name="Uddin K.S."/>
            <person name="Rabeya T."/>
            <person name="Hossain A.S."/>
            <person name="Chowdhury A."/>
            <person name="Snigdha A.R."/>
            <person name="Mortoza M.S."/>
            <person name="Matin S.A."/>
            <person name="Hoque S.M.E."/>
            <person name="Islam M.K."/>
            <person name="Roy D.K."/>
            <person name="Haider R."/>
            <person name="Moosa M.M."/>
            <person name="Elias S.M."/>
            <person name="Hasan A.M."/>
            <person name="Jahan S."/>
            <person name="Shafiuddin M."/>
            <person name="Mahmood N."/>
            <person name="Shommy N.S."/>
        </authorList>
    </citation>
    <scope>NUCLEOTIDE SEQUENCE [LARGE SCALE GENOMIC DNA]</scope>
    <source>
        <strain evidence="2">cv. O-4</strain>
    </source>
</reference>
<name>A0A1R3GR80_9ROSI</name>
<proteinExistence type="predicted"/>